<keyword evidence="2" id="KW-0560">Oxidoreductase</keyword>
<evidence type="ECO:0000256" key="2">
    <source>
        <dbReference type="ARBA" id="ARBA00023002"/>
    </source>
</evidence>
<dbReference type="Pfam" id="PF13561">
    <property type="entry name" value="adh_short_C2"/>
    <property type="match status" value="1"/>
</dbReference>
<dbReference type="PRINTS" id="PR00080">
    <property type="entry name" value="SDRFAMILY"/>
</dbReference>
<dbReference type="SUPFAM" id="SSF51735">
    <property type="entry name" value="NAD(P)-binding Rossmann-fold domains"/>
    <property type="match status" value="1"/>
</dbReference>
<dbReference type="AlphaFoldDB" id="A0A6M4INZ5"/>
<dbReference type="InterPro" id="IPR057326">
    <property type="entry name" value="KR_dom"/>
</dbReference>
<dbReference type="GO" id="GO:0030497">
    <property type="term" value="P:fatty acid elongation"/>
    <property type="evidence" value="ECO:0007669"/>
    <property type="project" value="TreeGrafter"/>
</dbReference>
<dbReference type="SMART" id="SM00822">
    <property type="entry name" value="PKS_KR"/>
    <property type="match status" value="1"/>
</dbReference>
<dbReference type="Proteomes" id="UP000500938">
    <property type="component" value="Chromosome"/>
</dbReference>
<reference evidence="4 5" key="1">
    <citation type="submission" date="2020-05" db="EMBL/GenBank/DDBJ databases">
        <title>Complete genome sequence of Gemmatimonas greenlandica TET16.</title>
        <authorList>
            <person name="Zeng Y."/>
        </authorList>
    </citation>
    <scope>NUCLEOTIDE SEQUENCE [LARGE SCALE GENOMIC DNA]</scope>
    <source>
        <strain evidence="4 5">TET16</strain>
    </source>
</reference>
<comment type="similarity">
    <text evidence="1">Belongs to the short-chain dehydrogenases/reductases (SDR) family.</text>
</comment>
<dbReference type="PRINTS" id="PR00081">
    <property type="entry name" value="GDHRDH"/>
</dbReference>
<sequence>MHIDLTQRVAVVTGGANGIGRATARRLAQSGARVAIWDRVAALGNSVAAELASEGLEVVFVEADVTQRDSVEAAVTATVARFGGIDILINNAGVTRDAQLVKIKDGAVTGGMTDDEFDTVIAVNLKGVYTCTQAVVPELLKRGGGRIVNASSVVALNGNFGQTNYVATKAGVIGMTQVWARELGKRNITVNAIAPGFIATEMTARMPASALEAMQAHTPAGRLGSPEDVANAYCFLASEFAAYINGAVLTVDGGLVIGT</sequence>
<evidence type="ECO:0000256" key="1">
    <source>
        <dbReference type="ARBA" id="ARBA00006484"/>
    </source>
</evidence>
<dbReference type="GO" id="GO:0016616">
    <property type="term" value="F:oxidoreductase activity, acting on the CH-OH group of donors, NAD or NADP as acceptor"/>
    <property type="evidence" value="ECO:0007669"/>
    <property type="project" value="TreeGrafter"/>
</dbReference>
<name>A0A6M4INZ5_9BACT</name>
<dbReference type="InterPro" id="IPR020904">
    <property type="entry name" value="Sc_DH/Rdtase_CS"/>
</dbReference>
<keyword evidence="5" id="KW-1185">Reference proteome</keyword>
<dbReference type="PROSITE" id="PS00061">
    <property type="entry name" value="ADH_SHORT"/>
    <property type="match status" value="1"/>
</dbReference>
<feature type="domain" description="Ketoreductase" evidence="3">
    <location>
        <begin position="8"/>
        <end position="196"/>
    </location>
</feature>
<accession>A0A6M4INZ5</accession>
<dbReference type="NCBIfam" id="NF005559">
    <property type="entry name" value="PRK07231.1"/>
    <property type="match status" value="1"/>
</dbReference>
<dbReference type="InterPro" id="IPR036291">
    <property type="entry name" value="NAD(P)-bd_dom_sf"/>
</dbReference>
<protein>
    <submittedName>
        <fullName evidence="4">3-oxoacyl-ACP reductase FabG</fullName>
    </submittedName>
</protein>
<dbReference type="InterPro" id="IPR002347">
    <property type="entry name" value="SDR_fam"/>
</dbReference>
<dbReference type="KEGG" id="ggr:HKW67_03775"/>
<dbReference type="PANTHER" id="PTHR42760">
    <property type="entry name" value="SHORT-CHAIN DEHYDROGENASES/REDUCTASES FAMILY MEMBER"/>
    <property type="match status" value="1"/>
</dbReference>
<evidence type="ECO:0000313" key="4">
    <source>
        <dbReference type="EMBL" id="QJR34692.1"/>
    </source>
</evidence>
<dbReference type="Gene3D" id="3.40.50.720">
    <property type="entry name" value="NAD(P)-binding Rossmann-like Domain"/>
    <property type="match status" value="1"/>
</dbReference>
<dbReference type="EMBL" id="CP053085">
    <property type="protein sequence ID" value="QJR34692.1"/>
    <property type="molecule type" value="Genomic_DNA"/>
</dbReference>
<dbReference type="PANTHER" id="PTHR42760:SF40">
    <property type="entry name" value="3-OXOACYL-[ACYL-CARRIER-PROTEIN] REDUCTASE, CHLOROPLASTIC"/>
    <property type="match status" value="1"/>
</dbReference>
<proteinExistence type="inferred from homology"/>
<evidence type="ECO:0000313" key="5">
    <source>
        <dbReference type="Proteomes" id="UP000500938"/>
    </source>
</evidence>
<dbReference type="NCBIfam" id="NF009466">
    <property type="entry name" value="PRK12826.1-2"/>
    <property type="match status" value="1"/>
</dbReference>
<dbReference type="FunFam" id="3.40.50.720:FF:000173">
    <property type="entry name" value="3-oxoacyl-[acyl-carrier protein] reductase"/>
    <property type="match status" value="1"/>
</dbReference>
<evidence type="ECO:0000259" key="3">
    <source>
        <dbReference type="SMART" id="SM00822"/>
    </source>
</evidence>
<organism evidence="4 5">
    <name type="scientific">Gemmatimonas groenlandica</name>
    <dbReference type="NCBI Taxonomy" id="2732249"/>
    <lineage>
        <taxon>Bacteria</taxon>
        <taxon>Pseudomonadati</taxon>
        <taxon>Gemmatimonadota</taxon>
        <taxon>Gemmatimonadia</taxon>
        <taxon>Gemmatimonadales</taxon>
        <taxon>Gemmatimonadaceae</taxon>
        <taxon>Gemmatimonas</taxon>
    </lineage>
</organism>
<gene>
    <name evidence="4" type="primary">fabG</name>
    <name evidence="4" type="ORF">HKW67_03775</name>
</gene>
<dbReference type="RefSeq" id="WP_171224120.1">
    <property type="nucleotide sequence ID" value="NZ_CP053085.1"/>
</dbReference>